<accession>A0A401J775</accession>
<evidence type="ECO:0000313" key="1">
    <source>
        <dbReference type="EMBL" id="GBH32509.1"/>
    </source>
</evidence>
<gene>
    <name evidence="1" type="ORF">MBESOW_P3740</name>
</gene>
<name>A0A401J775_SPHXE</name>
<organism evidence="1 2">
    <name type="scientific">Sphingobium xenophagum</name>
    <dbReference type="NCBI Taxonomy" id="121428"/>
    <lineage>
        <taxon>Bacteria</taxon>
        <taxon>Pseudomonadati</taxon>
        <taxon>Pseudomonadota</taxon>
        <taxon>Alphaproteobacteria</taxon>
        <taxon>Sphingomonadales</taxon>
        <taxon>Sphingomonadaceae</taxon>
        <taxon>Sphingobium</taxon>
    </lineage>
</organism>
<dbReference type="AlphaFoldDB" id="A0A401J775"/>
<sequence length="48" mass="5415">MANSGMCIKPQCRWLSLIWDNLFPTDRDADAAFRDVLAQEGLEAFLGK</sequence>
<protein>
    <submittedName>
        <fullName evidence="1">Uncharacterized protein</fullName>
    </submittedName>
</protein>
<reference evidence="1 2" key="1">
    <citation type="submission" date="2014-12" db="EMBL/GenBank/DDBJ databases">
        <title>Whole genome sequencing of Sphingobium xenophagum OW59.</title>
        <authorList>
            <person name="Ohta Y."/>
            <person name="Nishi S."/>
            <person name="Hatada Y."/>
        </authorList>
    </citation>
    <scope>NUCLEOTIDE SEQUENCE [LARGE SCALE GENOMIC DNA]</scope>
    <source>
        <strain evidence="1 2">OW59</strain>
    </source>
</reference>
<dbReference type="EMBL" id="BBQY01000039">
    <property type="protein sequence ID" value="GBH32509.1"/>
    <property type="molecule type" value="Genomic_DNA"/>
</dbReference>
<proteinExistence type="predicted"/>
<dbReference type="Proteomes" id="UP000290975">
    <property type="component" value="Unassembled WGS sequence"/>
</dbReference>
<evidence type="ECO:0000313" key="2">
    <source>
        <dbReference type="Proteomes" id="UP000290975"/>
    </source>
</evidence>
<keyword evidence="2" id="KW-1185">Reference proteome</keyword>
<dbReference type="RefSeq" id="WP_165418805.1">
    <property type="nucleotide sequence ID" value="NZ_BBQY01000039.1"/>
</dbReference>
<comment type="caution">
    <text evidence="1">The sequence shown here is derived from an EMBL/GenBank/DDBJ whole genome shotgun (WGS) entry which is preliminary data.</text>
</comment>